<dbReference type="AlphaFoldDB" id="A0A167VVN1"/>
<gene>
    <name evidence="1" type="ORF">FIBSPDRAFT_967292</name>
</gene>
<dbReference type="EMBL" id="KV417840">
    <property type="protein sequence ID" value="KZP05421.1"/>
    <property type="molecule type" value="Genomic_DNA"/>
</dbReference>
<dbReference type="Proteomes" id="UP000076532">
    <property type="component" value="Unassembled WGS sequence"/>
</dbReference>
<proteinExistence type="predicted"/>
<protein>
    <submittedName>
        <fullName evidence="1">Uncharacterized protein</fullName>
    </submittedName>
</protein>
<sequence>MTTGQTDTHNINLTVIPKLTIATLHFTQVVKAPILNVGSRWSHLTSSHLRHTPVGHMGIPGRGTGAGWLILCPLLGAIHLRITALTGY</sequence>
<organism evidence="1 2">
    <name type="scientific">Athelia psychrophila</name>
    <dbReference type="NCBI Taxonomy" id="1759441"/>
    <lineage>
        <taxon>Eukaryota</taxon>
        <taxon>Fungi</taxon>
        <taxon>Dikarya</taxon>
        <taxon>Basidiomycota</taxon>
        <taxon>Agaricomycotina</taxon>
        <taxon>Agaricomycetes</taxon>
        <taxon>Agaricomycetidae</taxon>
        <taxon>Atheliales</taxon>
        <taxon>Atheliaceae</taxon>
        <taxon>Athelia</taxon>
    </lineage>
</organism>
<name>A0A167VVN1_9AGAM</name>
<keyword evidence="2" id="KW-1185">Reference proteome</keyword>
<evidence type="ECO:0000313" key="2">
    <source>
        <dbReference type="Proteomes" id="UP000076532"/>
    </source>
</evidence>
<reference evidence="1 2" key="1">
    <citation type="journal article" date="2016" name="Mol. Biol. Evol.">
        <title>Comparative Genomics of Early-Diverging Mushroom-Forming Fungi Provides Insights into the Origins of Lignocellulose Decay Capabilities.</title>
        <authorList>
            <person name="Nagy L.G."/>
            <person name="Riley R."/>
            <person name="Tritt A."/>
            <person name="Adam C."/>
            <person name="Daum C."/>
            <person name="Floudas D."/>
            <person name="Sun H."/>
            <person name="Yadav J.S."/>
            <person name="Pangilinan J."/>
            <person name="Larsson K.H."/>
            <person name="Matsuura K."/>
            <person name="Barry K."/>
            <person name="Labutti K."/>
            <person name="Kuo R."/>
            <person name="Ohm R.A."/>
            <person name="Bhattacharya S.S."/>
            <person name="Shirouzu T."/>
            <person name="Yoshinaga Y."/>
            <person name="Martin F.M."/>
            <person name="Grigoriev I.V."/>
            <person name="Hibbett D.S."/>
        </authorList>
    </citation>
    <scope>NUCLEOTIDE SEQUENCE [LARGE SCALE GENOMIC DNA]</scope>
    <source>
        <strain evidence="1 2">CBS 109695</strain>
    </source>
</reference>
<evidence type="ECO:0000313" key="1">
    <source>
        <dbReference type="EMBL" id="KZP05421.1"/>
    </source>
</evidence>
<accession>A0A167VVN1</accession>
<dbReference type="OrthoDB" id="6353017at2759"/>